<sequence length="298" mass="32032">MSKSQREHEETLTGTLLGSLLSSNTLLSLVSAHLDIMPTKCWWGSYSKYQSKEQDETEAGSGADFALLTLLESGGARLAIFQAKRGELKDGGWVFDANRVPQKRKKPGAKDRRSQMIVLTETAKRLATLAPLTIDEASQLLPTAPSEPTPQELAQTDLSEFDWIHYLIYTSGGTESIALRHLSEAYLKEVGGQRSPTTVHLDRRIVPFVKVVSNGCGIEGTHWLNFKDAGTAIMALPALLPLVPVVVGDSTGSHGPMLEAALGLAPLSLDLSGGEVEALIAALNAAPGEPEWIPRTPS</sequence>
<reference evidence="1 2" key="1">
    <citation type="submission" date="2019-10" db="EMBL/GenBank/DDBJ databases">
        <title>Halotolerant bacteria associated to Saharan-endemic halophytes Stipa tenacissima L. and Atriplex halimus L mitigate salt stress and promote growth of tomato plants.</title>
        <authorList>
            <person name="Dif G."/>
        </authorList>
    </citation>
    <scope>NUCLEOTIDE SEQUENCE [LARGE SCALE GENOMIC DNA]</scope>
    <source>
        <strain evidence="1 2">IS26</strain>
    </source>
</reference>
<organism evidence="1 2">
    <name type="scientific">Stenotrophomonas rhizophila</name>
    <dbReference type="NCBI Taxonomy" id="216778"/>
    <lineage>
        <taxon>Bacteria</taxon>
        <taxon>Pseudomonadati</taxon>
        <taxon>Pseudomonadota</taxon>
        <taxon>Gammaproteobacteria</taxon>
        <taxon>Lysobacterales</taxon>
        <taxon>Lysobacteraceae</taxon>
        <taxon>Stenotrophomonas</taxon>
    </lineage>
</organism>
<gene>
    <name evidence="1" type="ORF">F9K92_02950</name>
</gene>
<dbReference type="RefSeq" id="WP_152151164.1">
    <property type="nucleotide sequence ID" value="NZ_WELC01000003.1"/>
</dbReference>
<evidence type="ECO:0000313" key="2">
    <source>
        <dbReference type="Proteomes" id="UP000449004"/>
    </source>
</evidence>
<accession>A0A7V7YJC8</accession>
<dbReference type="Proteomes" id="UP000449004">
    <property type="component" value="Unassembled WGS sequence"/>
</dbReference>
<dbReference type="AlphaFoldDB" id="A0A7V7YJC8"/>
<dbReference type="EMBL" id="WELC01000003">
    <property type="protein sequence ID" value="KAB7632199.1"/>
    <property type="molecule type" value="Genomic_DNA"/>
</dbReference>
<evidence type="ECO:0000313" key="1">
    <source>
        <dbReference type="EMBL" id="KAB7632199.1"/>
    </source>
</evidence>
<proteinExistence type="predicted"/>
<comment type="caution">
    <text evidence="1">The sequence shown here is derived from an EMBL/GenBank/DDBJ whole genome shotgun (WGS) entry which is preliminary data.</text>
</comment>
<name>A0A7V7YJC8_9GAMM</name>
<protein>
    <submittedName>
        <fullName evidence="1">Uncharacterized protein</fullName>
    </submittedName>
</protein>